<dbReference type="AlphaFoldDB" id="A0A392QLT0"/>
<reference evidence="1 2" key="1">
    <citation type="journal article" date="2018" name="Front. Plant Sci.">
        <title>Red Clover (Trifolium pratense) and Zigzag Clover (T. medium) - A Picture of Genomic Similarities and Differences.</title>
        <authorList>
            <person name="Dluhosova J."/>
            <person name="Istvanek J."/>
            <person name="Nedelnik J."/>
            <person name="Repkova J."/>
        </authorList>
    </citation>
    <scope>NUCLEOTIDE SEQUENCE [LARGE SCALE GENOMIC DNA]</scope>
    <source>
        <strain evidence="2">cv. 10/8</strain>
        <tissue evidence="1">Leaf</tissue>
    </source>
</reference>
<protein>
    <submittedName>
        <fullName evidence="1">Uncharacterized protein</fullName>
    </submittedName>
</protein>
<name>A0A392QLT0_9FABA</name>
<keyword evidence="2" id="KW-1185">Reference proteome</keyword>
<dbReference type="Proteomes" id="UP000265520">
    <property type="component" value="Unassembled WGS sequence"/>
</dbReference>
<evidence type="ECO:0000313" key="2">
    <source>
        <dbReference type="Proteomes" id="UP000265520"/>
    </source>
</evidence>
<sequence length="49" mass="5454">SMQQAEAAEADAVAVLLAVVKPVQERADRRKWVPESSSQFTVRSTYSFL</sequence>
<evidence type="ECO:0000313" key="1">
    <source>
        <dbReference type="EMBL" id="MCI24486.1"/>
    </source>
</evidence>
<proteinExistence type="predicted"/>
<dbReference type="EMBL" id="LXQA010141744">
    <property type="protein sequence ID" value="MCI24486.1"/>
    <property type="molecule type" value="Genomic_DNA"/>
</dbReference>
<accession>A0A392QLT0</accession>
<organism evidence="1 2">
    <name type="scientific">Trifolium medium</name>
    <dbReference type="NCBI Taxonomy" id="97028"/>
    <lineage>
        <taxon>Eukaryota</taxon>
        <taxon>Viridiplantae</taxon>
        <taxon>Streptophyta</taxon>
        <taxon>Embryophyta</taxon>
        <taxon>Tracheophyta</taxon>
        <taxon>Spermatophyta</taxon>
        <taxon>Magnoliopsida</taxon>
        <taxon>eudicotyledons</taxon>
        <taxon>Gunneridae</taxon>
        <taxon>Pentapetalae</taxon>
        <taxon>rosids</taxon>
        <taxon>fabids</taxon>
        <taxon>Fabales</taxon>
        <taxon>Fabaceae</taxon>
        <taxon>Papilionoideae</taxon>
        <taxon>50 kb inversion clade</taxon>
        <taxon>NPAAA clade</taxon>
        <taxon>Hologalegina</taxon>
        <taxon>IRL clade</taxon>
        <taxon>Trifolieae</taxon>
        <taxon>Trifolium</taxon>
    </lineage>
</organism>
<feature type="non-terminal residue" evidence="1">
    <location>
        <position position="1"/>
    </location>
</feature>
<comment type="caution">
    <text evidence="1">The sequence shown here is derived from an EMBL/GenBank/DDBJ whole genome shotgun (WGS) entry which is preliminary data.</text>
</comment>